<evidence type="ECO:0000259" key="2">
    <source>
        <dbReference type="Pfam" id="PF23275"/>
    </source>
</evidence>
<sequence length="713" mass="76856">MTLDELQNWPPQIKALADAASKRGEASQQAADKVQAIVDVSTWKGDAGDAARDAMTRSAARFQTAGSQANDVAMQANKAYGESQTLAADIASFLADAAAPPTVIIDPKTNGVTPPDITGMDKDQLQKVINKLKDLKTRVTGLVARGDTLDDELARMLDEGTGGNTMADKLSGEEMRRPEMRRRAEQDVQDALAGDEEAAKRVETVLNGIKPGEELTAEQGSYLSQMQAQQKGMTVEELKTAEARLGDQKHIIGDSWQLMSNENVRFPKTETTVDALDDPNNVVKGGFDQMPDSVRNTISNGGYDTQADPRKIQDLTDITDMVRDGRRELQTGTEIDRELIRLADRRMDLPPPSDDWQVRDIFTSAGRDHQVIHDQLLGTRGDNGDDFLHDITNVPWADKGAAAGSLFSWTNEQATGPEADIAAETAQKYANYIGSHKDELLTDRGSWGNQTLGQANPELVKALAHGLTPYMDDIASVSGAGRDGDKFDPLDPTNSERPIAKGLFAVLGTQQDAYVEFNGAADKLGLERAHAYAEDVKNGVPVSKHDARLLDAATLKGLVASGTAEGLHAIGLNDAEAQKWRGYAYDAGAKALLGSNPVTGVFSAVMKESIIGAPPNTSTPVVPNMGADESARFVLNALMADGVPVQGINEKFIFDGHIGTPAELKGRGIDMSDTEYEELYTNLLNNAVGVQNNPSETFAQKYENVIKRPDANK</sequence>
<feature type="region of interest" description="Disordered" evidence="1">
    <location>
        <begin position="158"/>
        <end position="179"/>
    </location>
</feature>
<organism evidence="3 4">
    <name type="scientific">Mycobacteroides franklinii</name>
    <dbReference type="NCBI Taxonomy" id="948102"/>
    <lineage>
        <taxon>Bacteria</taxon>
        <taxon>Bacillati</taxon>
        <taxon>Actinomycetota</taxon>
        <taxon>Actinomycetes</taxon>
        <taxon>Mycobacteriales</taxon>
        <taxon>Mycobacteriaceae</taxon>
        <taxon>Mycobacteroides</taxon>
    </lineage>
</organism>
<dbReference type="OrthoDB" id="1187707at2"/>
<reference evidence="3 4" key="1">
    <citation type="submission" date="2016-10" db="EMBL/GenBank/DDBJ databases">
        <title>Evaluation of Human, Veterinary and Environmental Mycobacterium chelonae Isolates by Core Genome Phylogenomic Analysis, Targeted Gene Comparison, and Anti-microbial Susceptibility Patterns: A Tale of Mistaken Identities.</title>
        <authorList>
            <person name="Fogelson S.B."/>
            <person name="Camus A.C."/>
            <person name="Lorenz W."/>
            <person name="Vasireddy R."/>
            <person name="Vasireddy S."/>
            <person name="Smith T."/>
            <person name="Brown-Elliott B.A."/>
            <person name="Wallace R.J.Jr."/>
            <person name="Hasan N.A."/>
            <person name="Reischl U."/>
            <person name="Sanchez S."/>
        </authorList>
    </citation>
    <scope>NUCLEOTIDE SEQUENCE [LARGE SCALE GENOMIC DNA]</scope>
    <source>
        <strain evidence="3 4">1559</strain>
    </source>
</reference>
<accession>A0A1S1LFJ4</accession>
<protein>
    <recommendedName>
        <fullName evidence="2">TPR repeat domain-containing protein</fullName>
    </recommendedName>
</protein>
<evidence type="ECO:0000256" key="1">
    <source>
        <dbReference type="SAM" id="MobiDB-lite"/>
    </source>
</evidence>
<dbReference type="InterPro" id="IPR057037">
    <property type="entry name" value="TPR_rep_actino"/>
</dbReference>
<name>A0A1S1LFJ4_9MYCO</name>
<dbReference type="EMBL" id="MLIK01000004">
    <property type="protein sequence ID" value="OHU30837.1"/>
    <property type="molecule type" value="Genomic_DNA"/>
</dbReference>
<dbReference type="AlphaFoldDB" id="A0A1S1LFJ4"/>
<feature type="domain" description="TPR repeat" evidence="2">
    <location>
        <begin position="210"/>
        <end position="409"/>
    </location>
</feature>
<dbReference type="Proteomes" id="UP000179616">
    <property type="component" value="Unassembled WGS sequence"/>
</dbReference>
<evidence type="ECO:0000313" key="3">
    <source>
        <dbReference type="EMBL" id="OHU30837.1"/>
    </source>
</evidence>
<gene>
    <name evidence="3" type="ORF">BKG76_03720</name>
</gene>
<proteinExistence type="predicted"/>
<comment type="caution">
    <text evidence="3">The sequence shown here is derived from an EMBL/GenBank/DDBJ whole genome shotgun (WGS) entry which is preliminary data.</text>
</comment>
<evidence type="ECO:0000313" key="4">
    <source>
        <dbReference type="Proteomes" id="UP000179616"/>
    </source>
</evidence>
<feature type="compositionally biased region" description="Basic and acidic residues" evidence="1">
    <location>
        <begin position="170"/>
        <end position="179"/>
    </location>
</feature>
<dbReference type="STRING" id="948102.BKG76_03720"/>
<dbReference type="Pfam" id="PF23275">
    <property type="entry name" value="TPR_23"/>
    <property type="match status" value="1"/>
</dbReference>